<reference evidence="1 2" key="1">
    <citation type="journal article" date="2016" name="Environ. Microbiol.">
        <title>Genomic resolution of a cold subsurface aquifer community provides metabolic insights for novel microbes adapted to high CO concentrations.</title>
        <authorList>
            <person name="Probst A.J."/>
            <person name="Castelle C.J."/>
            <person name="Singh A."/>
            <person name="Brown C.T."/>
            <person name="Anantharaman K."/>
            <person name="Sharon I."/>
            <person name="Hug L.A."/>
            <person name="Burstein D."/>
            <person name="Emerson J.B."/>
            <person name="Thomas B.C."/>
            <person name="Banfield J.F."/>
        </authorList>
    </citation>
    <scope>NUCLEOTIDE SEQUENCE [LARGE SCALE GENOMIC DNA]</scope>
    <source>
        <strain evidence="1">CG1_02_44_10</strain>
    </source>
</reference>
<gene>
    <name evidence="1" type="ORF">AUJ42_03255</name>
</gene>
<comment type="caution">
    <text evidence="1">The sequence shown here is derived from an EMBL/GenBank/DDBJ whole genome shotgun (WGS) entry which is preliminary data.</text>
</comment>
<proteinExistence type="predicted"/>
<dbReference type="EMBL" id="MNUK01000074">
    <property type="protein sequence ID" value="OIN90332.1"/>
    <property type="molecule type" value="Genomic_DNA"/>
</dbReference>
<accession>A0A1J4RVD8</accession>
<protein>
    <submittedName>
        <fullName evidence="1">Uncharacterized protein</fullName>
    </submittedName>
</protein>
<sequence length="98" mass="10619">MKNVSLYLSNVSEITANNLIAAIQNVILKVTKIETTVSVSSATITRGVSVILHDFNLQQWKAATLITAIRLAVYAVLGGKMPNRDIHITMHGSLSTDL</sequence>
<organism evidence="1 2">
    <name type="scientific">Candidatus Collierbacteria bacterium CG1_02_44_10</name>
    <dbReference type="NCBI Taxonomy" id="1805087"/>
    <lineage>
        <taxon>Bacteria</taxon>
        <taxon>Candidatus Collieribacteriota</taxon>
    </lineage>
</organism>
<dbReference type="Proteomes" id="UP000182345">
    <property type="component" value="Unassembled WGS sequence"/>
</dbReference>
<evidence type="ECO:0000313" key="1">
    <source>
        <dbReference type="EMBL" id="OIN90332.1"/>
    </source>
</evidence>
<dbReference type="AlphaFoldDB" id="A0A1J4RVD8"/>
<name>A0A1J4RVD8_9BACT</name>
<evidence type="ECO:0000313" key="2">
    <source>
        <dbReference type="Proteomes" id="UP000182345"/>
    </source>
</evidence>